<dbReference type="Proteomes" id="UP000005631">
    <property type="component" value="Chromosome"/>
</dbReference>
<evidence type="ECO:0008006" key="4">
    <source>
        <dbReference type="Google" id="ProtNLM"/>
    </source>
</evidence>
<feature type="transmembrane region" description="Helical" evidence="1">
    <location>
        <begin position="6"/>
        <end position="28"/>
    </location>
</feature>
<dbReference type="Gene3D" id="3.40.390.10">
    <property type="entry name" value="Collagenase (Catalytic Domain)"/>
    <property type="match status" value="1"/>
</dbReference>
<name>G8R264_OWEHD</name>
<dbReference type="STRING" id="926562.Oweho_0801"/>
<dbReference type="PANTHER" id="PTHR30164:SF2">
    <property type="entry name" value="PROTEIN MTFA"/>
    <property type="match status" value="1"/>
</dbReference>
<evidence type="ECO:0000313" key="3">
    <source>
        <dbReference type="Proteomes" id="UP000005631"/>
    </source>
</evidence>
<dbReference type="CDD" id="cd20170">
    <property type="entry name" value="Peptidase_M90-like"/>
    <property type="match status" value="1"/>
</dbReference>
<dbReference type="GO" id="GO:0004177">
    <property type="term" value="F:aminopeptidase activity"/>
    <property type="evidence" value="ECO:0007669"/>
    <property type="project" value="TreeGrafter"/>
</dbReference>
<keyword evidence="3" id="KW-1185">Reference proteome</keyword>
<gene>
    <name evidence="2" type="ordered locus">Oweho_0801</name>
</gene>
<dbReference type="RefSeq" id="WP_014201175.1">
    <property type="nucleotide sequence ID" value="NC_016599.1"/>
</dbReference>
<dbReference type="Gene3D" id="1.10.472.150">
    <property type="entry name" value="Glucose-regulated metallo-peptidase M90, N-terminal domain"/>
    <property type="match status" value="1"/>
</dbReference>
<dbReference type="InterPro" id="IPR024079">
    <property type="entry name" value="MetalloPept_cat_dom_sf"/>
</dbReference>
<protein>
    <recommendedName>
        <fullName evidence="4">DgsA anti-repressor MtfA</fullName>
    </recommendedName>
</protein>
<accession>G8R264</accession>
<dbReference type="Pfam" id="PF06167">
    <property type="entry name" value="Peptidase_M90"/>
    <property type="match status" value="1"/>
</dbReference>
<evidence type="ECO:0000256" key="1">
    <source>
        <dbReference type="SAM" id="Phobius"/>
    </source>
</evidence>
<keyword evidence="1" id="KW-0812">Transmembrane</keyword>
<dbReference type="SUPFAM" id="SSF55486">
    <property type="entry name" value="Metalloproteases ('zincins'), catalytic domain"/>
    <property type="match status" value="1"/>
</dbReference>
<dbReference type="KEGG" id="oho:Oweho_0801"/>
<reference evidence="2 3" key="1">
    <citation type="journal article" date="2012" name="Stand. Genomic Sci.">
        <title>Genome sequence of the orange-pigmented seawater bacterium Owenweeksia hongkongensis type strain (UST20020801(T)).</title>
        <authorList>
            <person name="Riedel T."/>
            <person name="Held B."/>
            <person name="Nolan M."/>
            <person name="Lucas S."/>
            <person name="Lapidus A."/>
            <person name="Tice H."/>
            <person name="Del Rio T.G."/>
            <person name="Cheng J.F."/>
            <person name="Han C."/>
            <person name="Tapia R."/>
            <person name="Goodwin L.A."/>
            <person name="Pitluck S."/>
            <person name="Liolios K."/>
            <person name="Mavromatis K."/>
            <person name="Pagani I."/>
            <person name="Ivanova N."/>
            <person name="Mikhailova N."/>
            <person name="Pati A."/>
            <person name="Chen A."/>
            <person name="Palaniappan K."/>
            <person name="Rohde M."/>
            <person name="Tindall B.J."/>
            <person name="Detter J.C."/>
            <person name="Goker M."/>
            <person name="Woyke T."/>
            <person name="Bristow J."/>
            <person name="Eisen J.A."/>
            <person name="Markowitz V."/>
            <person name="Hugenholtz P."/>
            <person name="Klenk H.P."/>
            <person name="Kyrpides N.C."/>
        </authorList>
    </citation>
    <scope>NUCLEOTIDE SEQUENCE</scope>
    <source>
        <strain evidence="3">DSM 17368 / JCM 12287 / NRRL B-23963</strain>
    </source>
</reference>
<keyword evidence="1" id="KW-0472">Membrane</keyword>
<dbReference type="eggNOG" id="COG3228">
    <property type="taxonomic scope" value="Bacteria"/>
</dbReference>
<dbReference type="PANTHER" id="PTHR30164">
    <property type="entry name" value="MTFA PEPTIDASE"/>
    <property type="match status" value="1"/>
</dbReference>
<dbReference type="OrthoDB" id="9786424at2"/>
<dbReference type="InterPro" id="IPR010384">
    <property type="entry name" value="MtfA_fam"/>
</dbReference>
<evidence type="ECO:0000313" key="2">
    <source>
        <dbReference type="EMBL" id="AEV31814.1"/>
    </source>
</evidence>
<dbReference type="AlphaFoldDB" id="G8R264"/>
<dbReference type="EMBL" id="CP003156">
    <property type="protein sequence ID" value="AEV31814.1"/>
    <property type="molecule type" value="Genomic_DNA"/>
</dbReference>
<proteinExistence type="predicted"/>
<keyword evidence="1" id="KW-1133">Transmembrane helix</keyword>
<organism evidence="2 3">
    <name type="scientific">Owenweeksia hongkongensis (strain DSM 17368 / CIP 108786 / JCM 12287 / NRRL B-23963 / UST20020801)</name>
    <dbReference type="NCBI Taxonomy" id="926562"/>
    <lineage>
        <taxon>Bacteria</taxon>
        <taxon>Pseudomonadati</taxon>
        <taxon>Bacteroidota</taxon>
        <taxon>Flavobacteriia</taxon>
        <taxon>Flavobacteriales</taxon>
        <taxon>Owenweeksiaceae</taxon>
        <taxon>Owenweeksia</taxon>
    </lineage>
</organism>
<dbReference type="GO" id="GO:0008237">
    <property type="term" value="F:metallopeptidase activity"/>
    <property type="evidence" value="ECO:0007669"/>
    <property type="project" value="InterPro"/>
</dbReference>
<sequence length="272" mass="32216">MEEYTLADWIPFLVLMVASAVYLSRSALGLSSRRKRHNYRPLEEEYKRELEEHFLYYQNLSSTNKRKFETRVQAFIDGNDFIPRSYTHVNAEMKALIAGSAVQLTFGFEHLNLEHFRKILIYKDDYYSTITRKYHQGEVNTRGLIVLSWKNFVEGYEKHDDGRNLGLHEMAHALRLENSIYNDEYEFIDNAHIAKFERMAEAEMKEIAAGNDVFFRKYAAANRHEFFAVAVENFFERSEGFKEYHPELYHTMSLLLKQDPIRLFKGYNSVPF</sequence>
<dbReference type="InterPro" id="IPR042252">
    <property type="entry name" value="MtfA_N"/>
</dbReference>
<dbReference type="GO" id="GO:0005829">
    <property type="term" value="C:cytosol"/>
    <property type="evidence" value="ECO:0007669"/>
    <property type="project" value="TreeGrafter"/>
</dbReference>
<dbReference type="HOGENOM" id="CLU_063037_1_0_10"/>